<dbReference type="EMBL" id="CAIT01000006">
    <property type="protein sequence ID" value="CCH54409.1"/>
    <property type="molecule type" value="Genomic_DNA"/>
</dbReference>
<dbReference type="SUPFAM" id="SSF48726">
    <property type="entry name" value="Immunoglobulin"/>
    <property type="match status" value="1"/>
</dbReference>
<protein>
    <recommendedName>
        <fullName evidence="2">PKD domain-containing protein</fullName>
    </recommendedName>
</protein>
<dbReference type="SMART" id="SM00089">
    <property type="entry name" value="PKD"/>
    <property type="match status" value="6"/>
</dbReference>
<dbReference type="InterPro" id="IPR036179">
    <property type="entry name" value="Ig-like_dom_sf"/>
</dbReference>
<dbReference type="InterPro" id="IPR035986">
    <property type="entry name" value="PKD_dom_sf"/>
</dbReference>
<sequence>MYATYQSFPTGTTTSFRWSGPNGFTSEGSSTLNNIIASPATAGVYSVTMTYSGTANGTATASTTVALGLSKPEAYVTYFSNGFQNWSPSYSICSPTSLSLTAFPDRAWSLNPATYRWTGPNGFTSDEQRPVVPQVVAGLYIVEATYPGNCGTAKDTVTISNFSPSAYINTLTVEPTPKFTTVVCPGEAISFQAALSFIPQGATTSYQWSGPNGFTSNAQSFTLTNTTAAMSGTYSVTVTISGTCSGTATASRAITIDTPTVWAYILSGNTIYTNPTLCPSSNFVVFASSSSGAGTYQWSGPNGFTSNTASTTLTNANTTMTGVYSVTATFPGGCTNTASTTVTIGTPSVQIFGNSYISQGDNIQLSAQSSGNTTATYQWSGPNGFTSSNQSFTLANATTAMTGTYSVTATFSGNCSGTAIAFYFVNVVTPSVTIYSSENGRLQSVRGTSCPGSSPELMASASSPNATFRWSGPNGFASTARSFTLANVTPAMAGIYSVTATFSSGATATSSFTFTVGTPSVYVSGFIPTSNISNRIFCPGSTFQLRPTTGATSYQWSGPNGFTSTSANPALTNATPAMSGTYSVTATFAGGCSNVGSTSITVGTPIVQIYSDAYNLALGGSFQLTAYPEPNVPATYQWSGPDGFTSSAQSFTLNNATAAMAGTYSVTATFSGDCSGASTASQNVFVRLPYVIVTGKDHLRVSQSYGTYCPGSSVELTAEPTPPSATATFRWSGPNGFASTGKRVTLANLTSTLSGVYSVTATFPDGTTRTGTFQMTVSPPSIYFTKEPVACPGSPLVLSVSNSVSAPASYQWSGPNGFTSNAQSVTLPNATAAMTGTYSVTATLTGVCTGTASTSGLARVGLPMLTLTGQSPEGNSWTNYFCPGSSFSIQPLFSSFSPDKPPGTTISYRWTGPNGFTSTDKRPTIATPTTAAMGLYSLTAIVTGECSGEYTASTDIQITKPVVTVATAPVQGIASIDGTYCEGTTVLIGTYSRNYKAIPTAFRWSGPNGFTSTEDTVTVSNLTPAMAGVYSVTVTYEGQCASQRVGFTYVDVATPKTEIGLFSENNGGSLFSFPLCPGNRYNLSAQARASNVNEMWLTNTYEWTLPNGTTATGPRVLINGATTADAGRYILKTTYTNGCSGISLDTMDINVGLPTPRLSTDRDFIANGRSTLLYSIDCTDQNTVWSDGQIGSSIVVAPTQTTSYTAVCQADGCSSQPSAPLTIRVSDRPEADLSLQMAVSSRSPEVNKPLTVRLSVVNSSTLSTSNVQVRSRLPAALSVVNAGSMQVDNNVLTGTLASIPANGKSDLTFDVAPALAGAIQLAAQITASDNPDPDSAPDNGTNNGQDDVAWVTLRTQQYGPEVSVSPEPAPAPLPRPVVSSVSLPFGKVDLSLALAVSNPIPRPDEIITVTILLNNVGNRDLLSPDVTCELPAGLSFVDSNNLTASGQQVTLAGGKYYQQWPRLFTFRARATGPVTEPIKARISHCDWDDVDSDPTNGFDTGEDDTAQIRLRVR</sequence>
<dbReference type="eggNOG" id="COG4386">
    <property type="taxonomic scope" value="Bacteria"/>
</dbReference>
<evidence type="ECO:0000256" key="1">
    <source>
        <dbReference type="SAM" id="MobiDB-lite"/>
    </source>
</evidence>
<feature type="domain" description="PKD" evidence="2">
    <location>
        <begin position="1"/>
        <end position="67"/>
    </location>
</feature>
<dbReference type="InterPro" id="IPR000601">
    <property type="entry name" value="PKD_dom"/>
</dbReference>
<dbReference type="Pfam" id="PF01345">
    <property type="entry name" value="DUF11"/>
    <property type="match status" value="1"/>
</dbReference>
<gene>
    <name evidence="3" type="primary">psrP3</name>
    <name evidence="3" type="ORF">BN8_03574</name>
</gene>
<dbReference type="Gene3D" id="2.60.40.10">
    <property type="entry name" value="Immunoglobulins"/>
    <property type="match status" value="13"/>
</dbReference>
<dbReference type="SMART" id="SM00409">
    <property type="entry name" value="IG"/>
    <property type="match status" value="7"/>
</dbReference>
<comment type="caution">
    <text evidence="3">The sequence shown here is derived from an EMBL/GenBank/DDBJ whole genome shotgun (WGS) entry which is preliminary data.</text>
</comment>
<name>I2GKI4_9BACT</name>
<dbReference type="PROSITE" id="PS50093">
    <property type="entry name" value="PKD"/>
    <property type="match status" value="1"/>
</dbReference>
<evidence type="ECO:0000313" key="3">
    <source>
        <dbReference type="EMBL" id="CCH54409.1"/>
    </source>
</evidence>
<evidence type="ECO:0000259" key="2">
    <source>
        <dbReference type="PROSITE" id="PS50093"/>
    </source>
</evidence>
<keyword evidence="4" id="KW-1185">Reference proteome</keyword>
<dbReference type="InterPro" id="IPR013783">
    <property type="entry name" value="Ig-like_fold"/>
</dbReference>
<dbReference type="Proteomes" id="UP000009309">
    <property type="component" value="Unassembled WGS sequence"/>
</dbReference>
<accession>I2GKI4</accession>
<reference evidence="3 4" key="1">
    <citation type="journal article" date="2012" name="J. Bacteriol.">
        <title>Genome Sequence of the Filamentous Bacterium Fibrisoma limi BUZ 3T.</title>
        <authorList>
            <person name="Filippini M."/>
            <person name="Qi W."/>
            <person name="Jaenicke S."/>
            <person name="Goesmann A."/>
            <person name="Smits T.H."/>
            <person name="Bagheri H.C."/>
        </authorList>
    </citation>
    <scope>NUCLEOTIDE SEQUENCE [LARGE SCALE GENOMIC DNA]</scope>
    <source>
        <strain evidence="4">BUZ 3T</strain>
    </source>
</reference>
<dbReference type="InterPro" id="IPR003599">
    <property type="entry name" value="Ig_sub"/>
</dbReference>
<evidence type="ECO:0000313" key="4">
    <source>
        <dbReference type="Proteomes" id="UP000009309"/>
    </source>
</evidence>
<dbReference type="Pfam" id="PF19408">
    <property type="entry name" value="PKD_6"/>
    <property type="match status" value="1"/>
</dbReference>
<dbReference type="SUPFAM" id="SSF49299">
    <property type="entry name" value="PKD domain"/>
    <property type="match status" value="4"/>
</dbReference>
<dbReference type="STRING" id="1185876.BN8_03574"/>
<feature type="region of interest" description="Disordered" evidence="1">
    <location>
        <begin position="1327"/>
        <end position="1346"/>
    </location>
</feature>
<proteinExistence type="predicted"/>
<dbReference type="InterPro" id="IPR045829">
    <property type="entry name" value="PKD_6"/>
</dbReference>
<dbReference type="InterPro" id="IPR022409">
    <property type="entry name" value="PKD/Chitinase_dom"/>
</dbReference>
<organism evidence="3 4">
    <name type="scientific">Fibrisoma limi BUZ 3</name>
    <dbReference type="NCBI Taxonomy" id="1185876"/>
    <lineage>
        <taxon>Bacteria</taxon>
        <taxon>Pseudomonadati</taxon>
        <taxon>Bacteroidota</taxon>
        <taxon>Cytophagia</taxon>
        <taxon>Cytophagales</taxon>
        <taxon>Spirosomataceae</taxon>
        <taxon>Fibrisoma</taxon>
    </lineage>
</organism>
<dbReference type="eggNOG" id="COG1572">
    <property type="taxonomic scope" value="Bacteria"/>
</dbReference>
<dbReference type="InterPro" id="IPR001434">
    <property type="entry name" value="OmcB-like_DUF11"/>
</dbReference>